<evidence type="ECO:0000256" key="4">
    <source>
        <dbReference type="ARBA" id="ARBA00022801"/>
    </source>
</evidence>
<comment type="caution">
    <text evidence="9">The sequence shown here is derived from an EMBL/GenBank/DDBJ whole genome shotgun (WGS) entry which is preliminary data.</text>
</comment>
<dbReference type="SMART" id="SM00633">
    <property type="entry name" value="Glyco_10"/>
    <property type="match status" value="1"/>
</dbReference>
<reference evidence="9 10" key="1">
    <citation type="journal article" date="2018" name="Mol. Plant">
        <title>The genome of Artemisia annua provides insight into the evolution of Asteraceae family and artemisinin biosynthesis.</title>
        <authorList>
            <person name="Shen Q."/>
            <person name="Zhang L."/>
            <person name="Liao Z."/>
            <person name="Wang S."/>
            <person name="Yan T."/>
            <person name="Shi P."/>
            <person name="Liu M."/>
            <person name="Fu X."/>
            <person name="Pan Q."/>
            <person name="Wang Y."/>
            <person name="Lv Z."/>
            <person name="Lu X."/>
            <person name="Zhang F."/>
            <person name="Jiang W."/>
            <person name="Ma Y."/>
            <person name="Chen M."/>
            <person name="Hao X."/>
            <person name="Li L."/>
            <person name="Tang Y."/>
            <person name="Lv G."/>
            <person name="Zhou Y."/>
            <person name="Sun X."/>
            <person name="Brodelius P.E."/>
            <person name="Rose J.K.C."/>
            <person name="Tang K."/>
        </authorList>
    </citation>
    <scope>NUCLEOTIDE SEQUENCE [LARGE SCALE GENOMIC DNA]</scope>
    <source>
        <strain evidence="10">cv. Huhao1</strain>
        <tissue evidence="9">Leaf</tissue>
    </source>
</reference>
<keyword evidence="3 7" id="KW-0732">Signal</keyword>
<evidence type="ECO:0000313" key="10">
    <source>
        <dbReference type="Proteomes" id="UP000245207"/>
    </source>
</evidence>
<protein>
    <submittedName>
        <fullName evidence="9">Carbohydrate-binding, CenC-like protein</fullName>
    </submittedName>
</protein>
<dbReference type="InterPro" id="IPR044846">
    <property type="entry name" value="GH10"/>
</dbReference>
<keyword evidence="5" id="KW-0119">Carbohydrate metabolism</keyword>
<evidence type="ECO:0000256" key="3">
    <source>
        <dbReference type="ARBA" id="ARBA00022729"/>
    </source>
</evidence>
<dbReference type="OrthoDB" id="3055998at2759"/>
<dbReference type="EMBL" id="PKPP01001357">
    <property type="protein sequence ID" value="PWA83385.1"/>
    <property type="molecule type" value="Genomic_DNA"/>
</dbReference>
<dbReference type="InterPro" id="IPR008979">
    <property type="entry name" value="Galactose-bd-like_sf"/>
</dbReference>
<dbReference type="Gene3D" id="3.20.20.80">
    <property type="entry name" value="Glycosidases"/>
    <property type="match status" value="1"/>
</dbReference>
<dbReference type="SUPFAM" id="SSF49785">
    <property type="entry name" value="Galactose-binding domain-like"/>
    <property type="match status" value="1"/>
</dbReference>
<dbReference type="GO" id="GO:0000272">
    <property type="term" value="P:polysaccharide catabolic process"/>
    <property type="evidence" value="ECO:0007669"/>
    <property type="project" value="UniProtKB-KW"/>
</dbReference>
<comment type="similarity">
    <text evidence="1">Belongs to the STIG1 family.</text>
</comment>
<evidence type="ECO:0000256" key="2">
    <source>
        <dbReference type="ARBA" id="ARBA00007495"/>
    </source>
</evidence>
<comment type="similarity">
    <text evidence="2">Belongs to the glycosyl hydrolase 10 (cellulase F) family.</text>
</comment>
<dbReference type="STRING" id="35608.A0A2U1PC94"/>
<feature type="signal peptide" evidence="7">
    <location>
        <begin position="1"/>
        <end position="16"/>
    </location>
</feature>
<dbReference type="PROSITE" id="PS51760">
    <property type="entry name" value="GH10_2"/>
    <property type="match status" value="1"/>
</dbReference>
<organism evidence="9 10">
    <name type="scientific">Artemisia annua</name>
    <name type="common">Sweet wormwood</name>
    <dbReference type="NCBI Taxonomy" id="35608"/>
    <lineage>
        <taxon>Eukaryota</taxon>
        <taxon>Viridiplantae</taxon>
        <taxon>Streptophyta</taxon>
        <taxon>Embryophyta</taxon>
        <taxon>Tracheophyta</taxon>
        <taxon>Spermatophyta</taxon>
        <taxon>Magnoliopsida</taxon>
        <taxon>eudicotyledons</taxon>
        <taxon>Gunneridae</taxon>
        <taxon>Pentapetalae</taxon>
        <taxon>asterids</taxon>
        <taxon>campanulids</taxon>
        <taxon>Asterales</taxon>
        <taxon>Asteraceae</taxon>
        <taxon>Asteroideae</taxon>
        <taxon>Anthemideae</taxon>
        <taxon>Artemisiinae</taxon>
        <taxon>Artemisia</taxon>
    </lineage>
</organism>
<dbReference type="Pfam" id="PF00331">
    <property type="entry name" value="Glyco_hydro_10"/>
    <property type="match status" value="1"/>
</dbReference>
<evidence type="ECO:0000256" key="1">
    <source>
        <dbReference type="ARBA" id="ARBA00006010"/>
    </source>
</evidence>
<dbReference type="InterPro" id="IPR001000">
    <property type="entry name" value="GH10_dom"/>
</dbReference>
<keyword evidence="4" id="KW-0378">Hydrolase</keyword>
<keyword evidence="10" id="KW-1185">Reference proteome</keyword>
<evidence type="ECO:0000256" key="7">
    <source>
        <dbReference type="SAM" id="SignalP"/>
    </source>
</evidence>
<evidence type="ECO:0000313" key="9">
    <source>
        <dbReference type="EMBL" id="PWA83385.1"/>
    </source>
</evidence>
<dbReference type="GO" id="GO:0031176">
    <property type="term" value="F:endo-1,4-beta-xylanase activity"/>
    <property type="evidence" value="ECO:0007669"/>
    <property type="project" value="UniProtKB-ARBA"/>
</dbReference>
<evidence type="ECO:0000256" key="6">
    <source>
        <dbReference type="ARBA" id="ARBA00023326"/>
    </source>
</evidence>
<proteinExistence type="inferred from homology"/>
<dbReference type="InterPro" id="IPR017853">
    <property type="entry name" value="GH"/>
</dbReference>
<dbReference type="SUPFAM" id="SSF51445">
    <property type="entry name" value="(Trans)glycosidases"/>
    <property type="match status" value="1"/>
</dbReference>
<dbReference type="InterPro" id="IPR006969">
    <property type="entry name" value="Stig-like"/>
</dbReference>
<gene>
    <name evidence="9" type="ORF">CTI12_AA168080</name>
</gene>
<evidence type="ECO:0000259" key="8">
    <source>
        <dbReference type="PROSITE" id="PS51760"/>
    </source>
</evidence>
<dbReference type="Proteomes" id="UP000245207">
    <property type="component" value="Unassembled WGS sequence"/>
</dbReference>
<dbReference type="AlphaFoldDB" id="A0A2U1PC94"/>
<evidence type="ECO:0000256" key="5">
    <source>
        <dbReference type="ARBA" id="ARBA00023277"/>
    </source>
</evidence>
<dbReference type="Pfam" id="PF04885">
    <property type="entry name" value="Stig1"/>
    <property type="match status" value="1"/>
</dbReference>
<accession>A0A2U1PC94</accession>
<sequence length="692" mass="77600">MIIKVFFMMAITLAITITLTMISMHGDSKETRSEPLAVKPFPKRVNRFLAETKNSRSADHCNKDDEICYILEGKNSTCCNNKCMDLTQDKHNCGACKNKCKFTSSCCGGECVNLAYDKRNCGSCGHKCMPGGIVLTDAVPYDYNFNTKCLENPDKPQYNGGIVVNPELKDGLNGWASYGNAKLQVRKSKIGNEFVVANQRNRSFDSVSQEFILNREKLYTFSAWLQISHGEATVLATFGTQRGFYDAGSTIAKSGCWSMLKGGLTVNESGSALLYFQSKNPSIDIWVDSVSLQPFTQEEWKSHQYQSIEKIRKSKVKLQAINSEGKPLANRTLTIAQKFANFPFGCAINKNILANSDYKNWFLSRFKYTAFENEMKWYANERIQNQEDYSAADALLEFTKSNGVQVRGHNVFWDDPKYQPSWVPNLETQKLSDATTKRINSVMGRYSGQVISWDVVNENLHFNFFESKLGDTASSSFYTTARALDSNAALFLNDFDTIESPGDGASSPDKYLQKIKQISDGGYDGPLSIGLEGHFRHLNIPYMRSAIDKVASSGLSIWLTEVDVQPGPDEAAVLDQVLREAHAHPSVNGIVLWSAWSPQGCFRMCLTDNSFRNLPTGDVVDRFIGEFSGAVVTATTDVNGFYETKLIHGDYEVIFKDADPYKFEKYTKPQRISHHLKVEASSSAEDIFRFQF</sequence>
<dbReference type="PANTHER" id="PTHR31490">
    <property type="entry name" value="GLYCOSYL HYDROLASE"/>
    <property type="match status" value="1"/>
</dbReference>
<dbReference type="PANTHER" id="PTHR31490:SF2">
    <property type="entry name" value="GLYCOSYL HYDROLASE FAMILY 10 PROTEIN"/>
    <property type="match status" value="1"/>
</dbReference>
<keyword evidence="6" id="KW-0624">Polysaccharide degradation</keyword>
<dbReference type="Gene3D" id="2.60.120.260">
    <property type="entry name" value="Galactose-binding domain-like"/>
    <property type="match status" value="1"/>
</dbReference>
<feature type="domain" description="GH10" evidence="8">
    <location>
        <begin position="329"/>
        <end position="623"/>
    </location>
</feature>
<name>A0A2U1PC94_ARTAN</name>
<feature type="chain" id="PRO_5015589060" evidence="7">
    <location>
        <begin position="17"/>
        <end position="692"/>
    </location>
</feature>